<dbReference type="OrthoDB" id="10261947at2759"/>
<dbReference type="Pfam" id="PF01990">
    <property type="entry name" value="ATP-synt_F"/>
    <property type="match status" value="1"/>
</dbReference>
<dbReference type="GO" id="GO:0000221">
    <property type="term" value="C:vacuolar proton-transporting V-type ATPase, V1 domain"/>
    <property type="evidence" value="ECO:0007669"/>
    <property type="project" value="EnsemblFungi"/>
</dbReference>
<dbReference type="InterPro" id="IPR036906">
    <property type="entry name" value="ATPase_V1_fsu_sf"/>
</dbReference>
<keyword evidence="5 11" id="KW-0375">Hydrogen ion transport</keyword>
<evidence type="ECO:0000256" key="6">
    <source>
        <dbReference type="ARBA" id="ARBA00023065"/>
    </source>
</evidence>
<evidence type="ECO:0000256" key="3">
    <source>
        <dbReference type="ARBA" id="ARBA00022448"/>
    </source>
</evidence>
<evidence type="ECO:0000256" key="4">
    <source>
        <dbReference type="ARBA" id="ARBA00022554"/>
    </source>
</evidence>
<dbReference type="OMA" id="IIICQHI"/>
<gene>
    <name evidence="12" type="ORF">SOCG_01469</name>
</gene>
<evidence type="ECO:0000256" key="7">
    <source>
        <dbReference type="ARBA" id="ARBA00023136"/>
    </source>
</evidence>
<organism evidence="12 13">
    <name type="scientific">Schizosaccharomyces octosporus (strain yFS286)</name>
    <name type="common">Fission yeast</name>
    <name type="synonym">Octosporomyces octosporus</name>
    <dbReference type="NCBI Taxonomy" id="483514"/>
    <lineage>
        <taxon>Eukaryota</taxon>
        <taxon>Fungi</taxon>
        <taxon>Dikarya</taxon>
        <taxon>Ascomycota</taxon>
        <taxon>Taphrinomycotina</taxon>
        <taxon>Schizosaccharomycetes</taxon>
        <taxon>Schizosaccharomycetales</taxon>
        <taxon>Schizosaccharomycetaceae</taxon>
        <taxon>Schizosaccharomyces</taxon>
    </lineage>
</organism>
<evidence type="ECO:0000256" key="10">
    <source>
        <dbReference type="ARBA" id="ARBA00046254"/>
    </source>
</evidence>
<comment type="function">
    <text evidence="10 11">Subunit of the V1 complex of vacuolar(H+)-ATPase (V-ATPase), a multisubunit enzyme composed of a peripheral complex (V1) that hydrolyzes ATP and a membrane integral complex (V0) that translocates protons. V-ATPase is responsible for acidifying and maintaining the pH of intracellular compartments.</text>
</comment>
<keyword evidence="13" id="KW-1185">Reference proteome</keyword>
<dbReference type="HOGENOM" id="CLU_135754_0_0_1"/>
<dbReference type="AlphaFoldDB" id="S9RAT9"/>
<keyword evidence="6 11" id="KW-0406">Ion transport</keyword>
<dbReference type="InterPro" id="IPR005772">
    <property type="entry name" value="ATPase_V1-cplx_fsu_euk"/>
</dbReference>
<evidence type="ECO:0000256" key="2">
    <source>
        <dbReference type="ARBA" id="ARBA00013430"/>
    </source>
</evidence>
<dbReference type="NCBIfam" id="TIGR01101">
    <property type="entry name" value="V_ATP_synt_F"/>
    <property type="match status" value="1"/>
</dbReference>
<dbReference type="RefSeq" id="XP_013019876.1">
    <property type="nucleotide sequence ID" value="XM_013164422.1"/>
</dbReference>
<evidence type="ECO:0000256" key="1">
    <source>
        <dbReference type="ARBA" id="ARBA00010148"/>
    </source>
</evidence>
<dbReference type="Proteomes" id="UP000016088">
    <property type="component" value="Unassembled WGS sequence"/>
</dbReference>
<protein>
    <recommendedName>
        <fullName evidence="2 11">V-type proton ATPase subunit F</fullName>
    </recommendedName>
</protein>
<evidence type="ECO:0000313" key="13">
    <source>
        <dbReference type="Proteomes" id="UP000016088"/>
    </source>
</evidence>
<dbReference type="PIRSF" id="PIRSF015945">
    <property type="entry name" value="ATPase_V1_F_euk"/>
    <property type="match status" value="1"/>
</dbReference>
<dbReference type="eggNOG" id="KOG3432">
    <property type="taxonomic scope" value="Eukaryota"/>
</dbReference>
<dbReference type="SUPFAM" id="SSF159468">
    <property type="entry name" value="AtpF-like"/>
    <property type="match status" value="1"/>
</dbReference>
<evidence type="ECO:0000256" key="5">
    <source>
        <dbReference type="ARBA" id="ARBA00022781"/>
    </source>
</evidence>
<dbReference type="Gene3D" id="3.40.50.10580">
    <property type="entry name" value="ATPase, V1 complex, subunit F"/>
    <property type="match status" value="1"/>
</dbReference>
<comment type="subunit">
    <text evidence="9">V-ATPase is a heteromultimeric enzyme composed of a peripheral catalytic V1 complex (components A to H) attached to an integral membrane V0 proton pore complex (components: a, c, c', c'', d, e, f and VOA1).</text>
</comment>
<name>S9RAT9_SCHOY</name>
<dbReference type="FunFam" id="3.40.50.10580:FF:000002">
    <property type="entry name" value="V-type proton ATPase subunit F"/>
    <property type="match status" value="1"/>
</dbReference>
<dbReference type="GO" id="GO:0046961">
    <property type="term" value="F:proton-transporting ATPase activity, rotational mechanism"/>
    <property type="evidence" value="ECO:0007669"/>
    <property type="project" value="InterPro"/>
</dbReference>
<comment type="subcellular location">
    <subcellularLocation>
        <location evidence="8">Vacuole membrane</location>
        <topology evidence="8">Peripheral membrane protein</topology>
        <orientation evidence="8">Cytoplasmic side</orientation>
    </subcellularLocation>
</comment>
<evidence type="ECO:0000256" key="11">
    <source>
        <dbReference type="PIRNR" id="PIRNR015945"/>
    </source>
</evidence>
<keyword evidence="7" id="KW-0472">Membrane</keyword>
<keyword evidence="3 11" id="KW-0813">Transport</keyword>
<dbReference type="EMBL" id="KE503208">
    <property type="protein sequence ID" value="EPX71249.1"/>
    <property type="molecule type" value="Genomic_DNA"/>
</dbReference>
<evidence type="ECO:0000256" key="8">
    <source>
        <dbReference type="ARBA" id="ARBA00029427"/>
    </source>
</evidence>
<comment type="similarity">
    <text evidence="1 11">Belongs to the V-ATPase F subunit family.</text>
</comment>
<reference evidence="12 13" key="1">
    <citation type="journal article" date="2011" name="Science">
        <title>Comparative functional genomics of the fission yeasts.</title>
        <authorList>
            <person name="Rhind N."/>
            <person name="Chen Z."/>
            <person name="Yassour M."/>
            <person name="Thompson D.A."/>
            <person name="Haas B.J."/>
            <person name="Habib N."/>
            <person name="Wapinski I."/>
            <person name="Roy S."/>
            <person name="Lin M.F."/>
            <person name="Heiman D.I."/>
            <person name="Young S.K."/>
            <person name="Furuya K."/>
            <person name="Guo Y."/>
            <person name="Pidoux A."/>
            <person name="Chen H.M."/>
            <person name="Robbertse B."/>
            <person name="Goldberg J.M."/>
            <person name="Aoki K."/>
            <person name="Bayne E.H."/>
            <person name="Berlin A.M."/>
            <person name="Desjardins C.A."/>
            <person name="Dobbs E."/>
            <person name="Dukaj L."/>
            <person name="Fan L."/>
            <person name="FitzGerald M.G."/>
            <person name="French C."/>
            <person name="Gujja S."/>
            <person name="Hansen K."/>
            <person name="Keifenheim D."/>
            <person name="Levin J.Z."/>
            <person name="Mosher R.A."/>
            <person name="Mueller C.A."/>
            <person name="Pfiffner J."/>
            <person name="Priest M."/>
            <person name="Russ C."/>
            <person name="Smialowska A."/>
            <person name="Swoboda P."/>
            <person name="Sykes S.M."/>
            <person name="Vaughn M."/>
            <person name="Vengrova S."/>
            <person name="Yoder R."/>
            <person name="Zeng Q."/>
            <person name="Allshire R."/>
            <person name="Baulcombe D."/>
            <person name="Birren B.W."/>
            <person name="Brown W."/>
            <person name="Ekwall K."/>
            <person name="Kellis M."/>
            <person name="Leatherwood J."/>
            <person name="Levin H."/>
            <person name="Margalit H."/>
            <person name="Martienssen R."/>
            <person name="Nieduszynski C.A."/>
            <person name="Spatafora J.W."/>
            <person name="Friedman N."/>
            <person name="Dalgaard J.Z."/>
            <person name="Baumann P."/>
            <person name="Niki H."/>
            <person name="Regev A."/>
            <person name="Nusbaum C."/>
        </authorList>
    </citation>
    <scope>NUCLEOTIDE SEQUENCE [LARGE SCALE GENOMIC DNA]</scope>
    <source>
        <strain evidence="13">yFS286</strain>
    </source>
</reference>
<dbReference type="GeneID" id="25030449"/>
<dbReference type="VEuPathDB" id="FungiDB:SOCG_01469"/>
<dbReference type="GO" id="GO:0000329">
    <property type="term" value="C:fungal-type vacuole membrane"/>
    <property type="evidence" value="ECO:0007669"/>
    <property type="project" value="TreeGrafter"/>
</dbReference>
<keyword evidence="4" id="KW-0926">Vacuole</keyword>
<dbReference type="PANTHER" id="PTHR13861">
    <property type="entry name" value="VACUOLAR ATP SYNTHASE SUBUNIT F"/>
    <property type="match status" value="1"/>
</dbReference>
<accession>S9RAT9</accession>
<dbReference type="InterPro" id="IPR008218">
    <property type="entry name" value="ATPase_V1-cplx_f_g_su"/>
</dbReference>
<comment type="subunit">
    <text evidence="11">V-ATPase is a heteromultimeric enzyme made up of two complexes: the ATP-hydrolytic V1 complex and the proton translocation V0 complex.</text>
</comment>
<evidence type="ECO:0000313" key="12">
    <source>
        <dbReference type="EMBL" id="EPX71249.1"/>
    </source>
</evidence>
<proteinExistence type="inferred from homology"/>
<dbReference type="PANTHER" id="PTHR13861:SF2">
    <property type="entry name" value="V-TYPE PROTON ATPASE SUBUNIT F"/>
    <property type="match status" value="1"/>
</dbReference>
<sequence>MSENKSFEQRSLISVIGDDDTVTGLLLAGTGQVNEDGKKNFFIVNQKTTDEQIADVFDDYTTKRSDIAIVLINQVAANRIRDRIEKYVQAFPAVLEIPSKDDPYDPEKDSILRRVRKIVGE</sequence>
<evidence type="ECO:0000256" key="9">
    <source>
        <dbReference type="ARBA" id="ARBA00029477"/>
    </source>
</evidence>